<dbReference type="RefSeq" id="WP_110573737.1">
    <property type="nucleotide sequence ID" value="NZ_QKLW01000002.1"/>
</dbReference>
<sequence>MSDNALYTDLSGYYDLMCADINYQAQSNSAHRFHQIFGNGGKRHLDLACGTGPHIQHFQYEGYECSGLDINQPMLDLALQRCPDGLFTLGNMCDYTTAEPYDLITCFLYSIHYSGNLNNLKSCIESTHKALKTGGIFCFNSVDKNHIDNTLSAKHSVDYENSIFSFGSSWFYRGEGEQQTLKLSIDKTTLDQTQHWTDEHPMVALSFTELQNLLAPYFDVHVFEHEHDKIVAWEQLSGNAIFVCIKKENAN</sequence>
<feature type="domain" description="Methyltransferase" evidence="1">
    <location>
        <begin position="45"/>
        <end position="135"/>
    </location>
</feature>
<organism evidence="2 3">
    <name type="scientific">Marinomonas alcarazii</name>
    <dbReference type="NCBI Taxonomy" id="491949"/>
    <lineage>
        <taxon>Bacteria</taxon>
        <taxon>Pseudomonadati</taxon>
        <taxon>Pseudomonadota</taxon>
        <taxon>Gammaproteobacteria</taxon>
        <taxon>Oceanospirillales</taxon>
        <taxon>Oceanospirillaceae</taxon>
        <taxon>Marinomonas</taxon>
    </lineage>
</organism>
<dbReference type="Gene3D" id="3.40.50.150">
    <property type="entry name" value="Vaccinia Virus protein VP39"/>
    <property type="match status" value="1"/>
</dbReference>
<evidence type="ECO:0000259" key="1">
    <source>
        <dbReference type="Pfam" id="PF13649"/>
    </source>
</evidence>
<dbReference type="AlphaFoldDB" id="A0A318VAP2"/>
<accession>A0A318VAP2</accession>
<comment type="caution">
    <text evidence="2">The sequence shown here is derived from an EMBL/GenBank/DDBJ whole genome shotgun (WGS) entry which is preliminary data.</text>
</comment>
<keyword evidence="2" id="KW-0830">Ubiquinone</keyword>
<gene>
    <name evidence="2" type="ORF">DFP75_102471</name>
</gene>
<protein>
    <submittedName>
        <fullName evidence="2">Ubiquinone/menaquinone biosynthesis C-methylase UbiE</fullName>
    </submittedName>
</protein>
<proteinExistence type="predicted"/>
<dbReference type="GO" id="GO:0008168">
    <property type="term" value="F:methyltransferase activity"/>
    <property type="evidence" value="ECO:0007669"/>
    <property type="project" value="UniProtKB-KW"/>
</dbReference>
<dbReference type="SUPFAM" id="SSF53335">
    <property type="entry name" value="S-adenosyl-L-methionine-dependent methyltransferases"/>
    <property type="match status" value="1"/>
</dbReference>
<keyword evidence="3" id="KW-1185">Reference proteome</keyword>
<keyword evidence="2" id="KW-0489">Methyltransferase</keyword>
<dbReference type="InterPro" id="IPR029063">
    <property type="entry name" value="SAM-dependent_MTases_sf"/>
</dbReference>
<reference evidence="2 3" key="1">
    <citation type="submission" date="2018-06" db="EMBL/GenBank/DDBJ databases">
        <title>Genomic Encyclopedia of Type Strains, Phase III (KMG-III): the genomes of soil and plant-associated and newly described type strains.</title>
        <authorList>
            <person name="Whitman W."/>
        </authorList>
    </citation>
    <scope>NUCLEOTIDE SEQUENCE [LARGE SCALE GENOMIC DNA]</scope>
    <source>
        <strain evidence="2 3">CECT 7730</strain>
    </source>
</reference>
<dbReference type="Gene3D" id="2.20.130.10">
    <property type="entry name" value="CAC2371-like domains"/>
    <property type="match status" value="1"/>
</dbReference>
<dbReference type="Proteomes" id="UP000247551">
    <property type="component" value="Unassembled WGS sequence"/>
</dbReference>
<evidence type="ECO:0000313" key="2">
    <source>
        <dbReference type="EMBL" id="PYF83375.1"/>
    </source>
</evidence>
<evidence type="ECO:0000313" key="3">
    <source>
        <dbReference type="Proteomes" id="UP000247551"/>
    </source>
</evidence>
<dbReference type="GO" id="GO:0032259">
    <property type="term" value="P:methylation"/>
    <property type="evidence" value="ECO:0007669"/>
    <property type="project" value="UniProtKB-KW"/>
</dbReference>
<dbReference type="InterPro" id="IPR041698">
    <property type="entry name" value="Methyltransf_25"/>
</dbReference>
<dbReference type="Pfam" id="PF13649">
    <property type="entry name" value="Methyltransf_25"/>
    <property type="match status" value="1"/>
</dbReference>
<name>A0A318VAP2_9GAMM</name>
<keyword evidence="2" id="KW-0808">Transferase</keyword>
<dbReference type="CDD" id="cd02440">
    <property type="entry name" value="AdoMet_MTases"/>
    <property type="match status" value="1"/>
</dbReference>
<dbReference type="EMBL" id="QKLW01000002">
    <property type="protein sequence ID" value="PYF83375.1"/>
    <property type="molecule type" value="Genomic_DNA"/>
</dbReference>